<gene>
    <name evidence="8" type="ORF">SUTH_02313</name>
</gene>
<dbReference type="FunFam" id="3.10.20.30:FF:000002">
    <property type="entry name" value="GTP pyrophosphokinase (RelA/SpoT)"/>
    <property type="match status" value="1"/>
</dbReference>
<dbReference type="STRING" id="1223802.SUTH_02313"/>
<dbReference type="InterPro" id="IPR043519">
    <property type="entry name" value="NT_sf"/>
</dbReference>
<dbReference type="Gene3D" id="3.30.70.260">
    <property type="match status" value="1"/>
</dbReference>
<dbReference type="PANTHER" id="PTHR21262:SF31">
    <property type="entry name" value="GTP PYROPHOSPHOKINASE"/>
    <property type="match status" value="1"/>
</dbReference>
<evidence type="ECO:0000313" key="8">
    <source>
        <dbReference type="EMBL" id="BAO30103.1"/>
    </source>
</evidence>
<dbReference type="SMART" id="SM00954">
    <property type="entry name" value="RelA_SpoT"/>
    <property type="match status" value="1"/>
</dbReference>
<dbReference type="NCBIfam" id="TIGR00691">
    <property type="entry name" value="spoT_relA"/>
    <property type="match status" value="1"/>
</dbReference>
<dbReference type="Pfam" id="PF13291">
    <property type="entry name" value="ACT_4"/>
    <property type="match status" value="1"/>
</dbReference>
<keyword evidence="8" id="KW-0808">Transferase</keyword>
<dbReference type="SUPFAM" id="SSF109604">
    <property type="entry name" value="HD-domain/PDEase-like"/>
    <property type="match status" value="1"/>
</dbReference>
<dbReference type="FunFam" id="3.30.460.10:FF:000001">
    <property type="entry name" value="GTP pyrophosphokinase RelA"/>
    <property type="match status" value="1"/>
</dbReference>
<dbReference type="InterPro" id="IPR004811">
    <property type="entry name" value="RelA/Spo_fam"/>
</dbReference>
<dbReference type="GO" id="GO:0008893">
    <property type="term" value="F:guanosine-3',5'-bis(diphosphate) 3'-diphosphatase activity"/>
    <property type="evidence" value="ECO:0007669"/>
    <property type="project" value="TreeGrafter"/>
</dbReference>
<evidence type="ECO:0000313" key="9">
    <source>
        <dbReference type="Proteomes" id="UP000031637"/>
    </source>
</evidence>
<dbReference type="GO" id="GO:0005886">
    <property type="term" value="C:plasma membrane"/>
    <property type="evidence" value="ECO:0007669"/>
    <property type="project" value="TreeGrafter"/>
</dbReference>
<dbReference type="Gene3D" id="3.10.20.30">
    <property type="match status" value="1"/>
</dbReference>
<dbReference type="InterPro" id="IPR004095">
    <property type="entry name" value="TGS"/>
</dbReference>
<dbReference type="GO" id="GO:0008728">
    <property type="term" value="F:GTP diphosphokinase activity"/>
    <property type="evidence" value="ECO:0007669"/>
    <property type="project" value="TreeGrafter"/>
</dbReference>
<dbReference type="PROSITE" id="PS51671">
    <property type="entry name" value="ACT"/>
    <property type="match status" value="1"/>
</dbReference>
<keyword evidence="8" id="KW-0418">Kinase</keyword>
<dbReference type="RefSeq" id="WP_041099396.1">
    <property type="nucleotide sequence ID" value="NZ_AP012547.1"/>
</dbReference>
<dbReference type="Proteomes" id="UP000031637">
    <property type="component" value="Chromosome"/>
</dbReference>
<dbReference type="Gene3D" id="1.10.3210.10">
    <property type="entry name" value="Hypothetical protein af1432"/>
    <property type="match status" value="1"/>
</dbReference>
<evidence type="ECO:0000256" key="1">
    <source>
        <dbReference type="ARBA" id="ARBA00019852"/>
    </source>
</evidence>
<evidence type="ECO:0000256" key="3">
    <source>
        <dbReference type="ARBA" id="ARBA00032407"/>
    </source>
</evidence>
<dbReference type="GO" id="GO:0015969">
    <property type="term" value="P:guanosine tetraphosphate metabolic process"/>
    <property type="evidence" value="ECO:0007669"/>
    <property type="project" value="InterPro"/>
</dbReference>
<sequence length="733" mass="80763">MVSVVHSLRQANGEADALSQLCLGLPEAAVARADEALTLAREAYGDKLLGTGEPILQHALGMALIVASLDLDADARIAALLFAASDHVKDCNERLKVGFGDTVTGLVSGLHRLGGLRPLTRAAAGEGAAEVGVDVKTQAEILRKMLLAMVDDIRVVLLRLASRVQTLRFLNNQPGAQRDEMARESLLIYAPLANRLGIWHVKWELEDLSFRYLEPEVYKRIAKMLDEKRSERESFIDEAVARLRAEMAAVGVRAEIYGRPKHIFSIWNKMRGKDIDFEKVYDVRAVRIIVDEVKDCYTALGIVHHLWQPIHGEFDDYISHPKGNYYRSLHTAVEAEDGRSLEVQIRTREMHEHAELGVAAHWRYKESGSSAKAGGAYEDKISWLRQLLSWRDEIADSAEWVQQFKRAALDDTIYVLTPQDKVIDLPRGATPLDFAYRLHTDLGHRCRGAKIDGHMVPLNTPLANGQRVEISTIKSGGPSRDWLNPAQGYLVTSRARSKAKQWFAAQDEAEMLAQGRALVTKELQREGQSQANLDELAVKLGLKSADALFLAAARGEVGMRAIDVALRGGAEELPPEPEIQTRKSKAGDSRILVVGVDKLLTQVGKCCKPMPPDAITGFVTRGKGISIHRVDCINFRNMAARNPERVISAEWGAQSGAVYPVDLLVDAGDRQGLLRDISDILSREKINVTAVRTQSKAGVAHMGFTVELSGTAALQKALSALREVPGVISAQRR</sequence>
<comment type="function">
    <text evidence="5">In eubacteria ppGpp (guanosine 3'-diphosphate 5'-diphosphate) is a mediator of the stringent response that coordinates a variety of cellular activities in response to changes in nutritional abundance.</text>
</comment>
<dbReference type="GO" id="GO:0016301">
    <property type="term" value="F:kinase activity"/>
    <property type="evidence" value="ECO:0007669"/>
    <property type="project" value="UniProtKB-KW"/>
</dbReference>
<dbReference type="SUPFAM" id="SSF81271">
    <property type="entry name" value="TGS-like"/>
    <property type="match status" value="1"/>
</dbReference>
<accession>W0SJA4</accession>
<dbReference type="KEGG" id="shd:SUTH_02313"/>
<dbReference type="InterPro" id="IPR002912">
    <property type="entry name" value="ACT_dom"/>
</dbReference>
<name>W0SJA4_9PROT</name>
<dbReference type="InterPro" id="IPR007685">
    <property type="entry name" value="RelA_SpoT"/>
</dbReference>
<keyword evidence="9" id="KW-1185">Reference proteome</keyword>
<evidence type="ECO:0000259" key="7">
    <source>
        <dbReference type="PROSITE" id="PS51880"/>
    </source>
</evidence>
<organism evidence="8 9">
    <name type="scientific">Sulfuritalea hydrogenivorans sk43H</name>
    <dbReference type="NCBI Taxonomy" id="1223802"/>
    <lineage>
        <taxon>Bacteria</taxon>
        <taxon>Pseudomonadati</taxon>
        <taxon>Pseudomonadota</taxon>
        <taxon>Betaproteobacteria</taxon>
        <taxon>Nitrosomonadales</taxon>
        <taxon>Sterolibacteriaceae</taxon>
        <taxon>Sulfuritalea</taxon>
    </lineage>
</organism>
<feature type="domain" description="TGS" evidence="7">
    <location>
        <begin position="411"/>
        <end position="472"/>
    </location>
</feature>
<evidence type="ECO:0000256" key="5">
    <source>
        <dbReference type="RuleBase" id="RU003847"/>
    </source>
</evidence>
<dbReference type="InterPro" id="IPR033655">
    <property type="entry name" value="TGS_RelA/SpoT"/>
</dbReference>
<dbReference type="PANTHER" id="PTHR21262">
    <property type="entry name" value="GUANOSINE-3',5'-BIS DIPHOSPHATE 3'-PYROPHOSPHOHYDROLASE"/>
    <property type="match status" value="1"/>
</dbReference>
<dbReference type="OrthoDB" id="9805041at2"/>
<proteinExistence type="inferred from homology"/>
<dbReference type="Pfam" id="PF04607">
    <property type="entry name" value="RelA_SpoT"/>
    <property type="match status" value="1"/>
</dbReference>
<reference evidence="8 9" key="1">
    <citation type="journal article" date="2014" name="Syst. Appl. Microbiol.">
        <title>Complete genomes of freshwater sulfur oxidizers Sulfuricella denitrificans skB26 and Sulfuritalea hydrogenivorans sk43H: genetic insights into the sulfur oxidation pathway of betaproteobacteria.</title>
        <authorList>
            <person name="Watanabe T."/>
            <person name="Kojima H."/>
            <person name="Fukui M."/>
        </authorList>
    </citation>
    <scope>NUCLEOTIDE SEQUENCE [LARGE SCALE GENOMIC DNA]</scope>
    <source>
        <strain evidence="8">DSM22779</strain>
    </source>
</reference>
<dbReference type="SUPFAM" id="SSF81301">
    <property type="entry name" value="Nucleotidyltransferase"/>
    <property type="match status" value="1"/>
</dbReference>
<dbReference type="HOGENOM" id="CLU_012300_3_0_4"/>
<dbReference type="Pfam" id="PF02824">
    <property type="entry name" value="TGS"/>
    <property type="match status" value="1"/>
</dbReference>
<dbReference type="GO" id="GO:0042594">
    <property type="term" value="P:response to starvation"/>
    <property type="evidence" value="ECO:0007669"/>
    <property type="project" value="TreeGrafter"/>
</dbReference>
<feature type="domain" description="ACT" evidence="6">
    <location>
        <begin position="662"/>
        <end position="733"/>
    </location>
</feature>
<dbReference type="InterPro" id="IPR012676">
    <property type="entry name" value="TGS-like"/>
</dbReference>
<evidence type="ECO:0000259" key="6">
    <source>
        <dbReference type="PROSITE" id="PS51671"/>
    </source>
</evidence>
<protein>
    <recommendedName>
        <fullName evidence="1">GTP pyrophosphokinase</fullName>
    </recommendedName>
    <alternativeName>
        <fullName evidence="3">(p)ppGpp synthase</fullName>
    </alternativeName>
    <alternativeName>
        <fullName evidence="2">ATP:GTP 3'-pyrophosphotransferase</fullName>
    </alternativeName>
    <alternativeName>
        <fullName evidence="4">ppGpp synthase I</fullName>
    </alternativeName>
</protein>
<evidence type="ECO:0000256" key="2">
    <source>
        <dbReference type="ARBA" id="ARBA00029754"/>
    </source>
</evidence>
<dbReference type="InterPro" id="IPR045865">
    <property type="entry name" value="ACT-like_dom_sf"/>
</dbReference>
<dbReference type="GO" id="GO:0015949">
    <property type="term" value="P:nucleobase-containing small molecule interconversion"/>
    <property type="evidence" value="ECO:0007669"/>
    <property type="project" value="UniProtKB-ARBA"/>
</dbReference>
<dbReference type="EMBL" id="AP012547">
    <property type="protein sequence ID" value="BAO30103.1"/>
    <property type="molecule type" value="Genomic_DNA"/>
</dbReference>
<evidence type="ECO:0000256" key="4">
    <source>
        <dbReference type="ARBA" id="ARBA00033308"/>
    </source>
</evidence>
<dbReference type="SUPFAM" id="SSF55021">
    <property type="entry name" value="ACT-like"/>
    <property type="match status" value="1"/>
</dbReference>
<dbReference type="CDD" id="cd01668">
    <property type="entry name" value="TGS_RSH"/>
    <property type="match status" value="1"/>
</dbReference>
<dbReference type="InterPro" id="IPR012675">
    <property type="entry name" value="Beta-grasp_dom_sf"/>
</dbReference>
<dbReference type="CDD" id="cd05399">
    <property type="entry name" value="NT_Rel-Spo_like"/>
    <property type="match status" value="1"/>
</dbReference>
<comment type="similarity">
    <text evidence="5">Belongs to the relA/spoT family.</text>
</comment>
<dbReference type="Gene3D" id="3.30.460.10">
    <property type="entry name" value="Beta Polymerase, domain 2"/>
    <property type="match status" value="1"/>
</dbReference>
<dbReference type="Pfam" id="PF13328">
    <property type="entry name" value="HD_4"/>
    <property type="match status" value="1"/>
</dbReference>
<dbReference type="CDD" id="cd04876">
    <property type="entry name" value="ACT_RelA-SpoT"/>
    <property type="match status" value="1"/>
</dbReference>
<dbReference type="PROSITE" id="PS51880">
    <property type="entry name" value="TGS"/>
    <property type="match status" value="1"/>
</dbReference>
<dbReference type="AlphaFoldDB" id="W0SJA4"/>